<organism evidence="2 3">
    <name type="scientific">Enterobacter agglomerans</name>
    <name type="common">Erwinia herbicola</name>
    <name type="synonym">Pantoea agglomerans</name>
    <dbReference type="NCBI Taxonomy" id="549"/>
    <lineage>
        <taxon>Bacteria</taxon>
        <taxon>Pseudomonadati</taxon>
        <taxon>Pseudomonadota</taxon>
        <taxon>Gammaproteobacteria</taxon>
        <taxon>Enterobacterales</taxon>
        <taxon>Erwiniaceae</taxon>
        <taxon>Pantoea</taxon>
        <taxon>Pantoea agglomerans group</taxon>
    </lineage>
</organism>
<keyword evidence="1" id="KW-0472">Membrane</keyword>
<keyword evidence="1" id="KW-0812">Transmembrane</keyword>
<feature type="transmembrane region" description="Helical" evidence="1">
    <location>
        <begin position="110"/>
        <end position="133"/>
    </location>
</feature>
<accession>A0AAN2FHU4</accession>
<evidence type="ECO:0000313" key="2">
    <source>
        <dbReference type="EMBL" id="CAH6375263.1"/>
    </source>
</evidence>
<protein>
    <submittedName>
        <fullName evidence="2">Uncharacterized protein</fullName>
    </submittedName>
</protein>
<feature type="transmembrane region" description="Helical" evidence="1">
    <location>
        <begin position="16"/>
        <end position="37"/>
    </location>
</feature>
<dbReference type="RefSeq" id="WP_031590746.1">
    <property type="nucleotide sequence ID" value="NZ_JNVA01000006.1"/>
</dbReference>
<name>A0AAN2FHU4_ENTAG</name>
<reference evidence="2" key="1">
    <citation type="submission" date="2022-05" db="EMBL/GenBank/DDBJ databases">
        <authorList>
            <person name="Pothier F. J."/>
        </authorList>
    </citation>
    <scope>NUCLEOTIDE SEQUENCE</scope>
    <source>
        <strain evidence="2">DAPP-PG734</strain>
        <plasmid evidence="2">P2</plasmid>
    </source>
</reference>
<keyword evidence="1" id="KW-1133">Transmembrane helix</keyword>
<dbReference type="EMBL" id="OW970317">
    <property type="protein sequence ID" value="CAH6375263.1"/>
    <property type="molecule type" value="Genomic_DNA"/>
</dbReference>
<dbReference type="Proteomes" id="UP001158961">
    <property type="component" value="Plasmid P2"/>
</dbReference>
<keyword evidence="2" id="KW-0614">Plasmid</keyword>
<gene>
    <name evidence="2" type="ORF">DAPPPG734_23915</name>
</gene>
<evidence type="ECO:0000256" key="1">
    <source>
        <dbReference type="SAM" id="Phobius"/>
    </source>
</evidence>
<feature type="transmembrane region" description="Helical" evidence="1">
    <location>
        <begin position="52"/>
        <end position="70"/>
    </location>
</feature>
<dbReference type="AlphaFoldDB" id="A0AAN2FHU4"/>
<sequence>MKALIKRWCHPDNRDHLFVILIAIMLAANLTVSALTMREGLPGFPGFPGWQVWRLALFTSPVVVLLAYVYRDLASVTLRVMAACWLILAAFYLVGGVWFWAMPVPSPKDILFFAGLTTGIAYFFTLFFTLLNLRV</sequence>
<evidence type="ECO:0000313" key="3">
    <source>
        <dbReference type="Proteomes" id="UP001158961"/>
    </source>
</evidence>
<feature type="transmembrane region" description="Helical" evidence="1">
    <location>
        <begin position="82"/>
        <end position="104"/>
    </location>
</feature>
<geneLocation type="plasmid" evidence="2 3">
    <name>P2</name>
</geneLocation>
<proteinExistence type="predicted"/>